<protein>
    <submittedName>
        <fullName evidence="1">HAD family hydrolase</fullName>
    </submittedName>
</protein>
<dbReference type="SFLD" id="SFLDG01129">
    <property type="entry name" value="C1.5:_HAD__Beta-PGM__Phosphata"/>
    <property type="match status" value="1"/>
</dbReference>
<reference evidence="1 2" key="1">
    <citation type="submission" date="2018-11" db="EMBL/GenBank/DDBJ databases">
        <title>The draft genome sequence of Amphritea balenae JAMM 1525T.</title>
        <authorList>
            <person name="Fang Z."/>
            <person name="Zhang Y."/>
            <person name="Han X."/>
        </authorList>
    </citation>
    <scope>NUCLEOTIDE SEQUENCE [LARGE SCALE GENOMIC DNA]</scope>
    <source>
        <strain evidence="1 2">JAMM 1525</strain>
    </source>
</reference>
<dbReference type="InterPro" id="IPR041492">
    <property type="entry name" value="HAD_2"/>
</dbReference>
<gene>
    <name evidence="1" type="ORF">EHS89_20185</name>
</gene>
<dbReference type="RefSeq" id="WP_124927982.1">
    <property type="nucleotide sequence ID" value="NZ_BMOH01000001.1"/>
</dbReference>
<dbReference type="NCBIfam" id="TIGR01509">
    <property type="entry name" value="HAD-SF-IA-v3"/>
    <property type="match status" value="1"/>
</dbReference>
<dbReference type="Gene3D" id="1.10.260.80">
    <property type="match status" value="1"/>
</dbReference>
<dbReference type="SFLD" id="SFLDS00003">
    <property type="entry name" value="Haloacid_Dehalogenase"/>
    <property type="match status" value="1"/>
</dbReference>
<evidence type="ECO:0000313" key="2">
    <source>
        <dbReference type="Proteomes" id="UP000267535"/>
    </source>
</evidence>
<keyword evidence="2" id="KW-1185">Reference proteome</keyword>
<accession>A0A3P1SHW0</accession>
<evidence type="ECO:0000313" key="1">
    <source>
        <dbReference type="EMBL" id="RRC96873.1"/>
    </source>
</evidence>
<dbReference type="EMBL" id="RQXV01000016">
    <property type="protein sequence ID" value="RRC96873.1"/>
    <property type="molecule type" value="Genomic_DNA"/>
</dbReference>
<dbReference type="PANTHER" id="PTHR43885">
    <property type="entry name" value="HALOACID DEHALOGENASE-LIKE HYDROLASE"/>
    <property type="match status" value="1"/>
</dbReference>
<dbReference type="GO" id="GO:0016787">
    <property type="term" value="F:hydrolase activity"/>
    <property type="evidence" value="ECO:0007669"/>
    <property type="project" value="UniProtKB-KW"/>
</dbReference>
<dbReference type="OrthoDB" id="5623813at2"/>
<dbReference type="Pfam" id="PF13419">
    <property type="entry name" value="HAD_2"/>
    <property type="match status" value="1"/>
</dbReference>
<dbReference type="InterPro" id="IPR023214">
    <property type="entry name" value="HAD_sf"/>
</dbReference>
<organism evidence="1 2">
    <name type="scientific">Amphritea balenae</name>
    <dbReference type="NCBI Taxonomy" id="452629"/>
    <lineage>
        <taxon>Bacteria</taxon>
        <taxon>Pseudomonadati</taxon>
        <taxon>Pseudomonadota</taxon>
        <taxon>Gammaproteobacteria</taxon>
        <taxon>Oceanospirillales</taxon>
        <taxon>Oceanospirillaceae</taxon>
        <taxon>Amphritea</taxon>
    </lineage>
</organism>
<dbReference type="SUPFAM" id="SSF56784">
    <property type="entry name" value="HAD-like"/>
    <property type="match status" value="1"/>
</dbReference>
<dbReference type="InterPro" id="IPR006439">
    <property type="entry name" value="HAD-SF_hydro_IA"/>
</dbReference>
<comment type="caution">
    <text evidence="1">The sequence shown here is derived from an EMBL/GenBank/DDBJ whole genome shotgun (WGS) entry which is preliminary data.</text>
</comment>
<dbReference type="Gene3D" id="3.40.50.1000">
    <property type="entry name" value="HAD superfamily/HAD-like"/>
    <property type="match status" value="1"/>
</dbReference>
<dbReference type="InterPro" id="IPR036412">
    <property type="entry name" value="HAD-like_sf"/>
</dbReference>
<name>A0A3P1SHW0_9GAMM</name>
<dbReference type="AlphaFoldDB" id="A0A3P1SHW0"/>
<dbReference type="Proteomes" id="UP000267535">
    <property type="component" value="Unassembled WGS sequence"/>
</dbReference>
<dbReference type="NCBIfam" id="TIGR01549">
    <property type="entry name" value="HAD-SF-IA-v1"/>
    <property type="match status" value="1"/>
</dbReference>
<sequence>MITQLRNTRHWVFDLDGTLTRPVHDFAHIRSELSLPENADILSAIAAKPVAERKRLNERLDELEYFYAGQAEAAEGVLNLLELLAERGCQFGILTRNKKDVALISLKAIGAQGYFLPEAVLGRDEALAKPDPQGLHMLLDMWRISSGQSVMVGDFRYDLEVGRAAGMATIHVDDRSGRDWPELTDLKVRSMAQLHELLNS</sequence>
<keyword evidence="1" id="KW-0378">Hydrolase</keyword>
<dbReference type="PANTHER" id="PTHR43885:SF1">
    <property type="entry name" value="SUPERFAMILY HYDROLASE, PUTATIVE (AFU_ORTHOLOGUE AFUA_4G13290)-RELATED"/>
    <property type="match status" value="1"/>
</dbReference>
<proteinExistence type="predicted"/>